<protein>
    <submittedName>
        <fullName evidence="2">Uncharacterized protein</fullName>
    </submittedName>
</protein>
<dbReference type="OrthoDB" id="842933at2759"/>
<accession>A0A9Q1K9S1</accession>
<proteinExistence type="predicted"/>
<reference evidence="2" key="1">
    <citation type="submission" date="2022-04" db="EMBL/GenBank/DDBJ databases">
        <title>Carnegiea gigantea Genome sequencing and assembly v2.</title>
        <authorList>
            <person name="Copetti D."/>
            <person name="Sanderson M.J."/>
            <person name="Burquez A."/>
            <person name="Wojciechowski M.F."/>
        </authorList>
    </citation>
    <scope>NUCLEOTIDE SEQUENCE</scope>
    <source>
        <strain evidence="2">SGP5-SGP5p</strain>
        <tissue evidence="2">Aerial part</tissue>
    </source>
</reference>
<evidence type="ECO:0000256" key="1">
    <source>
        <dbReference type="SAM" id="MobiDB-lite"/>
    </source>
</evidence>
<evidence type="ECO:0000313" key="3">
    <source>
        <dbReference type="Proteomes" id="UP001153076"/>
    </source>
</evidence>
<dbReference type="InterPro" id="IPR044954">
    <property type="entry name" value="Ribosomal_uS3m_plant"/>
</dbReference>
<sequence>MSSSVTHGTNQSFPKVRQRFDIGIQFARALQLCESSHDSCGIERSRQQRHRNTIREHLTSLETSQGELGNFPHWRTRRARMDSKRLKEIRNFNKSIKISISDLILLRYANPRDSHLAFASKEGKKVLGFCAGKRVESIMLDDQKKKNEIRIWKKKKQGYGYHDRSTSIKNHLSSSLRRSGELKQSKYAERVGVLLIWVFFQPTFTGVEGGDMGCEKEREIRKAESLPWLRNDGARCSIAMPRRGEAEEPSRIKEREPVSGKD</sequence>
<dbReference type="Proteomes" id="UP001153076">
    <property type="component" value="Unassembled WGS sequence"/>
</dbReference>
<feature type="region of interest" description="Disordered" evidence="1">
    <location>
        <begin position="238"/>
        <end position="262"/>
    </location>
</feature>
<comment type="caution">
    <text evidence="2">The sequence shown here is derived from an EMBL/GenBank/DDBJ whole genome shotgun (WGS) entry which is preliminary data.</text>
</comment>
<dbReference type="AlphaFoldDB" id="A0A9Q1K9S1"/>
<dbReference type="EMBL" id="JAKOGI010000236">
    <property type="protein sequence ID" value="KAJ8438932.1"/>
    <property type="molecule type" value="Genomic_DNA"/>
</dbReference>
<evidence type="ECO:0000313" key="2">
    <source>
        <dbReference type="EMBL" id="KAJ8438932.1"/>
    </source>
</evidence>
<organism evidence="2 3">
    <name type="scientific">Carnegiea gigantea</name>
    <dbReference type="NCBI Taxonomy" id="171969"/>
    <lineage>
        <taxon>Eukaryota</taxon>
        <taxon>Viridiplantae</taxon>
        <taxon>Streptophyta</taxon>
        <taxon>Embryophyta</taxon>
        <taxon>Tracheophyta</taxon>
        <taxon>Spermatophyta</taxon>
        <taxon>Magnoliopsida</taxon>
        <taxon>eudicotyledons</taxon>
        <taxon>Gunneridae</taxon>
        <taxon>Pentapetalae</taxon>
        <taxon>Caryophyllales</taxon>
        <taxon>Cactineae</taxon>
        <taxon>Cactaceae</taxon>
        <taxon>Cactoideae</taxon>
        <taxon>Echinocereeae</taxon>
        <taxon>Carnegiea</taxon>
    </lineage>
</organism>
<keyword evidence="3" id="KW-1185">Reference proteome</keyword>
<name>A0A9Q1K9S1_9CARY</name>
<gene>
    <name evidence="2" type="ORF">Cgig2_012827</name>
</gene>
<dbReference type="PANTHER" id="PTHR35928:SF2">
    <property type="entry name" value="SMALL RIBOSOMAL SUBUNIT PROTEIN US3M"/>
    <property type="match status" value="1"/>
</dbReference>
<dbReference type="PANTHER" id="PTHR35928">
    <property type="entry name" value="RIBOSOMAL PROTEIN S3, MITOCHONDRIAL"/>
    <property type="match status" value="1"/>
</dbReference>
<feature type="compositionally biased region" description="Basic and acidic residues" evidence="1">
    <location>
        <begin position="242"/>
        <end position="262"/>
    </location>
</feature>